<accession>Q5N7T5</accession>
<dbReference type="AlphaFoldDB" id="Q5N7T5"/>
<organism evidence="2">
    <name type="scientific">Oryza sativa subsp. japonica</name>
    <name type="common">Rice</name>
    <dbReference type="NCBI Taxonomy" id="39947"/>
    <lineage>
        <taxon>Eukaryota</taxon>
        <taxon>Viridiplantae</taxon>
        <taxon>Streptophyta</taxon>
        <taxon>Embryophyta</taxon>
        <taxon>Tracheophyta</taxon>
        <taxon>Spermatophyta</taxon>
        <taxon>Magnoliopsida</taxon>
        <taxon>Liliopsida</taxon>
        <taxon>Poales</taxon>
        <taxon>Poaceae</taxon>
        <taxon>BOP clade</taxon>
        <taxon>Oryzoideae</taxon>
        <taxon>Oryzeae</taxon>
        <taxon>Oryzinae</taxon>
        <taxon>Oryza</taxon>
        <taxon>Oryza sativa</taxon>
    </lineage>
</organism>
<evidence type="ECO:0000256" key="1">
    <source>
        <dbReference type="SAM" id="MobiDB-lite"/>
    </source>
</evidence>
<sequence length="113" mass="12663">MNPTMRIYLRVQNLGHPTDTVVNQNNAIEPTSNRCSRAHQEEESETIKITEEGKLLVQKQSKSTCCKEKRRSIIGRRGEEKQPPGVSVINKERKSKLYSYSDGDATCTPSLGG</sequence>
<reference evidence="2" key="1">
    <citation type="journal article" date="2002" name="Nature">
        <title>The genome sequence and structure of rice chromosome 1.</title>
        <authorList>
            <person name="Sasaki T."/>
            <person name="Matsumoto T."/>
            <person name="Yamamoto K."/>
            <person name="Sakata K."/>
            <person name="Baba T."/>
            <person name="Katayose Y."/>
            <person name="Wu J."/>
            <person name="Niimura Y."/>
            <person name="Cheng Z."/>
            <person name="Nagamura Y."/>
            <person name="Antonio B.A."/>
            <person name="Kanamori H."/>
            <person name="Hosokawa S."/>
            <person name="Masukawa M."/>
            <person name="Arikawa K."/>
            <person name="Chiden Y."/>
            <person name="Hayashi M."/>
            <person name="Okamoto M."/>
            <person name="Ando T."/>
            <person name="Aoki H."/>
            <person name="Arita K."/>
            <person name="Hamada M."/>
            <person name="Harada C."/>
            <person name="Hijishita S."/>
            <person name="Honda M."/>
            <person name="Ichikawa Y."/>
            <person name="Idonuma A."/>
            <person name="Iijima M."/>
            <person name="Ikeda M."/>
            <person name="Ikeno M."/>
            <person name="Itoh S."/>
            <person name="Itoh T."/>
            <person name="Itoh Y."/>
            <person name="Itoh Y."/>
            <person name="Iwabuchi A."/>
            <person name="Kamiya K."/>
            <person name="Karasawa W."/>
            <person name="Katagiri S."/>
            <person name="Kikuta A."/>
            <person name="Kobayashi N."/>
            <person name="Kono I."/>
            <person name="Machita K."/>
            <person name="Maehara T."/>
            <person name="Mizuno H."/>
            <person name="Mizubayashi T."/>
            <person name="Mukai Y."/>
            <person name="Nagasaki H."/>
            <person name="Nakashima M."/>
            <person name="Nakama Y."/>
            <person name="Nakamichi Y."/>
            <person name="Nakamura M."/>
            <person name="Namiki N."/>
            <person name="Negishi M."/>
            <person name="Ohta I."/>
            <person name="Ono N."/>
            <person name="Saji S."/>
            <person name="Sakai K."/>
            <person name="Shibata M."/>
            <person name="Shimokawa T."/>
            <person name="Shomura A."/>
            <person name="Song J."/>
            <person name="Takazaki Y."/>
            <person name="Terasawa K."/>
            <person name="Tsuji K."/>
            <person name="Waki K."/>
            <person name="Yamagata H."/>
            <person name="Yamane H."/>
            <person name="Yoshiki S."/>
            <person name="Yoshihara R."/>
            <person name="Yukawa K."/>
            <person name="Zhong H."/>
            <person name="Iwama H."/>
            <person name="Endo T."/>
            <person name="Ito H."/>
            <person name="Hahn J.H."/>
            <person name="Kim H.I."/>
            <person name="Eun M.Y."/>
            <person name="Yano M."/>
            <person name="Jiang J."/>
            <person name="Gojobori T."/>
        </authorList>
    </citation>
    <scope>NUCLEOTIDE SEQUENCE [LARGE SCALE GENOMIC DNA]</scope>
</reference>
<dbReference type="EMBL" id="AP003442">
    <property type="protein sequence ID" value="BAD82469.1"/>
    <property type="molecule type" value="Genomic_DNA"/>
</dbReference>
<dbReference type="Proteomes" id="UP000817658">
    <property type="component" value="Chromosome 1"/>
</dbReference>
<protein>
    <submittedName>
        <fullName evidence="2">Uncharacterized protein</fullName>
    </submittedName>
</protein>
<feature type="region of interest" description="Disordered" evidence="1">
    <location>
        <begin position="67"/>
        <end position="93"/>
    </location>
</feature>
<name>Q5N7T5_ORYSJ</name>
<evidence type="ECO:0000313" key="2">
    <source>
        <dbReference type="EMBL" id="BAD82469.1"/>
    </source>
</evidence>
<proteinExistence type="predicted"/>
<gene>
    <name evidence="2" type="primary">B1096A10.32</name>
</gene>